<sequence>MALHAQNQSSELLLQHMVHGELHIVFHHSQYFAWTHCSSSGARNLSGGGFGQGPSRLPNVTLVACIPTSSLPTVVDGVYGTSSIFAWTAPQGAGRMTYMGADYFEVLPEWPQLLESSLASRCLEGNATTGTRTTTVTTTTPTTSRPNMVHTGCPVYMLNDPWIVDASQEGTNLLTEIRRFADSVIVLDSTSDLVALLGNGTLAGGQLVVPEQEWGSLSSALGSQSRSLLAQHIEAGLHLVVHSSVELIMQITGWSLWTTSCSAGSSAPQDLRGGGFGQGPGSLPSANLVACVPRSSSPSSMDGAYGTMHMLYAWTAPYGSGRITYMGADYFEVRPEWPELLESSLGARCYSGNTTTVTRTTVVTTTLTTATVTVTPLIVECGSVLYGSNVGQPNTIGSAAGDVWHMFCPTAAGTVEISTCGSDYDTFLYIQGSNIDYSCDDCGSCGSRTETTVTNFLPGECYNIIVGGFSSREGMYVLSISCEALTTTPPPVITTTPPPVITITCPIYFLNDPEIFDEPVEVANLLAAICRFADPVILLNSTTDLVNSVANGTLGKQLIIPWPFYLYQNWQSRLDYEHRLLFIQKIEEGLHLVVHAALDLINLLSGWQTAWSYGCRFGESASQDLWGGGFGQGPSELPYQIRLGCIEIESLPSSVDGRYSTDEGVYAWTAPYGSGRITYYASTFLDVHPEWREILESSLGARCDSGNTTTVTRTTSVTTTLTATTATGMPVQCGSIVRASTVGRGFARHTFCTENVSSGTVLVSTCGSSFDTMLSVQGPNVRRSCDDCGPCGIQTELKIYNFLPGSCCWELMSLSP</sequence>
<keyword evidence="3" id="KW-1185">Reference proteome</keyword>
<organism evidence="1">
    <name type="scientific">Cladocopium goreaui</name>
    <dbReference type="NCBI Taxonomy" id="2562237"/>
    <lineage>
        <taxon>Eukaryota</taxon>
        <taxon>Sar</taxon>
        <taxon>Alveolata</taxon>
        <taxon>Dinophyceae</taxon>
        <taxon>Suessiales</taxon>
        <taxon>Symbiodiniaceae</taxon>
        <taxon>Cladocopium</taxon>
    </lineage>
</organism>
<comment type="caution">
    <text evidence="1">The sequence shown here is derived from an EMBL/GenBank/DDBJ whole genome shotgun (WGS) entry which is preliminary data.</text>
</comment>
<dbReference type="EMBL" id="CAMXCT030002016">
    <property type="protein sequence ID" value="CAL4782281.1"/>
    <property type="molecule type" value="Genomic_DNA"/>
</dbReference>
<evidence type="ECO:0000313" key="1">
    <source>
        <dbReference type="EMBL" id="CAI3994969.1"/>
    </source>
</evidence>
<reference evidence="1" key="1">
    <citation type="submission" date="2022-10" db="EMBL/GenBank/DDBJ databases">
        <authorList>
            <person name="Chen Y."/>
            <person name="Dougan E. K."/>
            <person name="Chan C."/>
            <person name="Rhodes N."/>
            <person name="Thang M."/>
        </authorList>
    </citation>
    <scope>NUCLEOTIDE SEQUENCE</scope>
</reference>
<protein>
    <submittedName>
        <fullName evidence="2">Peptidase C-terminal archaeal/bacterial domain-containing protein</fullName>
    </submittedName>
</protein>
<name>A0A9P1FZ28_9DINO</name>
<dbReference type="Proteomes" id="UP001152797">
    <property type="component" value="Unassembled WGS sequence"/>
</dbReference>
<proteinExistence type="predicted"/>
<dbReference type="OrthoDB" id="10692196at2759"/>
<dbReference type="AlphaFoldDB" id="A0A9P1FZ28"/>
<evidence type="ECO:0000313" key="3">
    <source>
        <dbReference type="Proteomes" id="UP001152797"/>
    </source>
</evidence>
<evidence type="ECO:0000313" key="2">
    <source>
        <dbReference type="EMBL" id="CAL4782281.1"/>
    </source>
</evidence>
<accession>A0A9P1FZ28</accession>
<dbReference type="EMBL" id="CAMXCT020002016">
    <property type="protein sequence ID" value="CAL1148344.1"/>
    <property type="molecule type" value="Genomic_DNA"/>
</dbReference>
<dbReference type="EMBL" id="CAMXCT010002016">
    <property type="protein sequence ID" value="CAI3994969.1"/>
    <property type="molecule type" value="Genomic_DNA"/>
</dbReference>
<gene>
    <name evidence="1" type="ORF">C1SCF055_LOCUS21579</name>
</gene>
<reference evidence="2 3" key="2">
    <citation type="submission" date="2024-05" db="EMBL/GenBank/DDBJ databases">
        <authorList>
            <person name="Chen Y."/>
            <person name="Shah S."/>
            <person name="Dougan E. K."/>
            <person name="Thang M."/>
            <person name="Chan C."/>
        </authorList>
    </citation>
    <scope>NUCLEOTIDE SEQUENCE [LARGE SCALE GENOMIC DNA]</scope>
</reference>